<organism evidence="1 2">
    <name type="scientific">Virgisporangium aurantiacum</name>
    <dbReference type="NCBI Taxonomy" id="175570"/>
    <lineage>
        <taxon>Bacteria</taxon>
        <taxon>Bacillati</taxon>
        <taxon>Actinomycetota</taxon>
        <taxon>Actinomycetes</taxon>
        <taxon>Micromonosporales</taxon>
        <taxon>Micromonosporaceae</taxon>
        <taxon>Virgisporangium</taxon>
    </lineage>
</organism>
<sequence length="167" mass="17968">MRRTLLGALVALLAGVTAGIVVLPGTSYAASGFTTTAGSFQSSNNVWEAPLPSDWRIGDCTMLGGYTPTGSPFDMRSKARISIPDGSGQTWVYIFEATRTANSPTDVWWTTLRFYTAFGTLILTTPNIPGAQMTRTNQIYLADAGVPVVIDPQLYPLISYVTWSSSC</sequence>
<reference evidence="1" key="1">
    <citation type="submission" date="2021-01" db="EMBL/GenBank/DDBJ databases">
        <title>Whole genome shotgun sequence of Virgisporangium aurantiacum NBRC 16421.</title>
        <authorList>
            <person name="Komaki H."/>
            <person name="Tamura T."/>
        </authorList>
    </citation>
    <scope>NUCLEOTIDE SEQUENCE</scope>
    <source>
        <strain evidence="1">NBRC 16421</strain>
    </source>
</reference>
<dbReference type="Proteomes" id="UP000612585">
    <property type="component" value="Unassembled WGS sequence"/>
</dbReference>
<evidence type="ECO:0000313" key="1">
    <source>
        <dbReference type="EMBL" id="GIJ60289.1"/>
    </source>
</evidence>
<gene>
    <name evidence="1" type="ORF">Vau01_078050</name>
</gene>
<keyword evidence="2" id="KW-1185">Reference proteome</keyword>
<dbReference type="RefSeq" id="WP_204004362.1">
    <property type="nucleotide sequence ID" value="NZ_BOPG01000051.1"/>
</dbReference>
<protein>
    <submittedName>
        <fullName evidence="1">Uncharacterized protein</fullName>
    </submittedName>
</protein>
<name>A0A8J3Z9Y1_9ACTN</name>
<comment type="caution">
    <text evidence="1">The sequence shown here is derived from an EMBL/GenBank/DDBJ whole genome shotgun (WGS) entry which is preliminary data.</text>
</comment>
<evidence type="ECO:0000313" key="2">
    <source>
        <dbReference type="Proteomes" id="UP000612585"/>
    </source>
</evidence>
<accession>A0A8J3Z9Y1</accession>
<dbReference type="EMBL" id="BOPG01000051">
    <property type="protein sequence ID" value="GIJ60289.1"/>
    <property type="molecule type" value="Genomic_DNA"/>
</dbReference>
<proteinExistence type="predicted"/>
<dbReference type="AlphaFoldDB" id="A0A8J3Z9Y1"/>